<evidence type="ECO:0000259" key="2">
    <source>
        <dbReference type="PROSITE" id="PS50086"/>
    </source>
</evidence>
<dbReference type="Gene3D" id="1.10.8.270">
    <property type="entry name" value="putative rabgap domain of human tbc1 domain family member 14 like domains"/>
    <property type="match status" value="1"/>
</dbReference>
<feature type="domain" description="Rab-GAP TBC" evidence="2">
    <location>
        <begin position="81"/>
        <end position="262"/>
    </location>
</feature>
<evidence type="ECO:0000313" key="3">
    <source>
        <dbReference type="EMBL" id="WUR02168.1"/>
    </source>
</evidence>
<accession>A0AAX4J8D4</accession>
<keyword evidence="1" id="KW-0472">Membrane</keyword>
<dbReference type="GO" id="GO:0031267">
    <property type="term" value="F:small GTPase binding"/>
    <property type="evidence" value="ECO:0007669"/>
    <property type="project" value="TreeGrafter"/>
</dbReference>
<dbReference type="AlphaFoldDB" id="A0AAX4J8D4"/>
<dbReference type="SMART" id="SM00164">
    <property type="entry name" value="TBC"/>
    <property type="match status" value="1"/>
</dbReference>
<keyword evidence="1" id="KW-1133">Transmembrane helix</keyword>
<name>A0AAX4J8D4_9MICR</name>
<dbReference type="PANTHER" id="PTHR47219">
    <property type="entry name" value="RAB GTPASE-ACTIVATING PROTEIN 1-LIKE"/>
    <property type="match status" value="1"/>
</dbReference>
<protein>
    <submittedName>
        <fullName evidence="3">Rab-like GTPase-activating protein</fullName>
    </submittedName>
</protein>
<dbReference type="Pfam" id="PF00566">
    <property type="entry name" value="RabGAP-TBC"/>
    <property type="match status" value="1"/>
</dbReference>
<dbReference type="SUPFAM" id="SSF47923">
    <property type="entry name" value="Ypt/Rab-GAP domain of gyp1p"/>
    <property type="match status" value="2"/>
</dbReference>
<dbReference type="RefSeq" id="XP_065328313.1">
    <property type="nucleotide sequence ID" value="XM_065472241.1"/>
</dbReference>
<dbReference type="Proteomes" id="UP001334084">
    <property type="component" value="Chromosome 1"/>
</dbReference>
<reference evidence="3" key="1">
    <citation type="journal article" date="2024" name="BMC Genomics">
        <title>Functional annotation of a divergent genome using sequence and structure-based similarity.</title>
        <authorList>
            <person name="Svedberg D."/>
            <person name="Winiger R.R."/>
            <person name="Berg A."/>
            <person name="Sharma H."/>
            <person name="Tellgren-Roth C."/>
            <person name="Debrunner-Vossbrinck B.A."/>
            <person name="Vossbrinck C.R."/>
            <person name="Barandun J."/>
        </authorList>
    </citation>
    <scope>NUCLEOTIDE SEQUENCE</scope>
    <source>
        <strain evidence="3">Illinois isolate</strain>
    </source>
</reference>
<dbReference type="KEGG" id="vnx:VNE69_01107"/>
<dbReference type="PANTHER" id="PTHR47219:SF9">
    <property type="entry name" value="GTPASE ACTIVATING PROTEIN AND CENTROSOME-ASSOCIATED, ISOFORM B"/>
    <property type="match status" value="1"/>
</dbReference>
<dbReference type="EMBL" id="CP142726">
    <property type="protein sequence ID" value="WUR02168.1"/>
    <property type="molecule type" value="Genomic_DNA"/>
</dbReference>
<dbReference type="GO" id="GO:0005096">
    <property type="term" value="F:GTPase activator activity"/>
    <property type="evidence" value="ECO:0007669"/>
    <property type="project" value="TreeGrafter"/>
</dbReference>
<sequence>MDQKHDISKNYNITLVTDPSFPKEQVLCTNEYGFITDNFSNTIDINLHYIKKQWYEKIDKYKSDYKKYKKNPTILKLVRSGIPISLKYTVWKIFINRGFQHEYDLLKNVRTEYDHQIHVDVQRTFRKHYLFFKPYGRGQSELFNVLTASANFIPSIGYCQGMSSFAGIILMYFPEEEAFEMMVNIIKKNNLETLFDKSLSKIHKIQKLQSELMKLIIPDVLNHLIKNDIDINIYAISWYLTLFTRFEIRYVLRFWDLFLYFEFPIFLYIATSMLEFFGDVIMDLKDEQLVEFMSKIDTFEMDIDKIIFNSIKYAKKYDYQSFKKKLN</sequence>
<evidence type="ECO:0000313" key="4">
    <source>
        <dbReference type="Proteomes" id="UP001334084"/>
    </source>
</evidence>
<dbReference type="InterPro" id="IPR000195">
    <property type="entry name" value="Rab-GAP-TBC_dom"/>
</dbReference>
<proteinExistence type="predicted"/>
<keyword evidence="4" id="KW-1185">Reference proteome</keyword>
<dbReference type="InterPro" id="IPR050302">
    <property type="entry name" value="Rab_GAP_TBC_domain"/>
</dbReference>
<dbReference type="InterPro" id="IPR035969">
    <property type="entry name" value="Rab-GAP_TBC_sf"/>
</dbReference>
<dbReference type="GeneID" id="90539972"/>
<evidence type="ECO:0000256" key="1">
    <source>
        <dbReference type="SAM" id="Phobius"/>
    </source>
</evidence>
<keyword evidence="1" id="KW-0812">Transmembrane</keyword>
<organism evidence="3 4">
    <name type="scientific">Vairimorpha necatrix</name>
    <dbReference type="NCBI Taxonomy" id="6039"/>
    <lineage>
        <taxon>Eukaryota</taxon>
        <taxon>Fungi</taxon>
        <taxon>Fungi incertae sedis</taxon>
        <taxon>Microsporidia</taxon>
        <taxon>Nosematidae</taxon>
        <taxon>Vairimorpha</taxon>
    </lineage>
</organism>
<dbReference type="Gene3D" id="1.10.472.80">
    <property type="entry name" value="Ypt/Rab-GAP domain of gyp1p, domain 3"/>
    <property type="match status" value="1"/>
</dbReference>
<gene>
    <name evidence="3" type="ORF">VNE69_01107</name>
</gene>
<dbReference type="PROSITE" id="PS50086">
    <property type="entry name" value="TBC_RABGAP"/>
    <property type="match status" value="1"/>
</dbReference>
<feature type="transmembrane region" description="Helical" evidence="1">
    <location>
        <begin position="258"/>
        <end position="277"/>
    </location>
</feature>